<dbReference type="RefSeq" id="WP_059272003.1">
    <property type="nucleotide sequence ID" value="NZ_CADILE010000007.1"/>
</dbReference>
<proteinExistence type="predicted"/>
<dbReference type="PANTHER" id="PTHR33121">
    <property type="entry name" value="CYCLIC DI-GMP PHOSPHODIESTERASE PDEF"/>
    <property type="match status" value="1"/>
</dbReference>
<accession>A0A2M9GZ13</accession>
<evidence type="ECO:0000313" key="2">
    <source>
        <dbReference type="Proteomes" id="UP000494122"/>
    </source>
</evidence>
<dbReference type="SMART" id="SM00052">
    <property type="entry name" value="EAL"/>
    <property type="match status" value="1"/>
</dbReference>
<dbReference type="CDD" id="cd01948">
    <property type="entry name" value="EAL"/>
    <property type="match status" value="1"/>
</dbReference>
<reference evidence="1 2" key="1">
    <citation type="submission" date="2020-04" db="EMBL/GenBank/DDBJ databases">
        <authorList>
            <person name="De Canck E."/>
        </authorList>
    </citation>
    <scope>NUCLEOTIDE SEQUENCE [LARGE SCALE GENOMIC DNA]</scope>
    <source>
        <strain evidence="1 2">LMG 3328</strain>
    </source>
</reference>
<dbReference type="Pfam" id="PF00563">
    <property type="entry name" value="EAL"/>
    <property type="match status" value="1"/>
</dbReference>
<dbReference type="CDD" id="cd17546">
    <property type="entry name" value="REC_hyHK_CKI1_RcsC-like"/>
    <property type="match status" value="1"/>
</dbReference>
<dbReference type="Gene3D" id="3.40.50.2300">
    <property type="match status" value="1"/>
</dbReference>
<dbReference type="InterPro" id="IPR001789">
    <property type="entry name" value="Sig_transdc_resp-reg_receiver"/>
</dbReference>
<dbReference type="InterPro" id="IPR001633">
    <property type="entry name" value="EAL_dom"/>
</dbReference>
<dbReference type="InterPro" id="IPR050706">
    <property type="entry name" value="Cyclic-di-GMP_PDE-like"/>
</dbReference>
<dbReference type="GO" id="GO:0000160">
    <property type="term" value="P:phosphorelay signal transduction system"/>
    <property type="evidence" value="ECO:0007669"/>
    <property type="project" value="InterPro"/>
</dbReference>
<sequence>MLSYRVLIVDDQLLQREYLKNLFLQAGIAHVETAENGCHALRLLEQQPYDLVLSDLLMPELDGVQLIQRLSTYETPPLLAVISSSPKRLIAGASLVAKTLGMRVIDQLSKPAQPQAIIALVAKLKAASRLKAESLVSGQVFDRAALQHALESGEIRAWFQPKMRIADGSIRAAEALVRWVRADGSVLLPGQFLPALILDELEDDLLLSMLAQTIAAQHAWQQHDFQVDVSVNLPTHLLQDADLPDRLYDHVMRLGGNPQDVCFELTEGTTTDAISDYYAGACRLRMKGFGLAQDDSGQGYSSVFNLVSTPFTELKIDRSLISRCIADDGAQAAVESIVSLGRRLALNVVAEGVETWEQLALLKKMQCDMAQGFLISRALTPELLLGFLKRNPAISR</sequence>
<dbReference type="AlphaFoldDB" id="A0A2M9GZ13"/>
<dbReference type="InterPro" id="IPR011006">
    <property type="entry name" value="CheY-like_superfamily"/>
</dbReference>
<protein>
    <submittedName>
        <fullName evidence="1">Protein-glutamate methylesterase/protein-glutamine glutaminase</fullName>
        <ecNumber evidence="1">3.5.1.44</ecNumber>
    </submittedName>
</protein>
<keyword evidence="1" id="KW-0378">Hydrolase</keyword>
<dbReference type="SUPFAM" id="SSF141868">
    <property type="entry name" value="EAL domain-like"/>
    <property type="match status" value="1"/>
</dbReference>
<organism evidence="1 2">
    <name type="scientific">Achromobacter ruhlandii</name>
    <dbReference type="NCBI Taxonomy" id="72557"/>
    <lineage>
        <taxon>Bacteria</taxon>
        <taxon>Pseudomonadati</taxon>
        <taxon>Pseudomonadota</taxon>
        <taxon>Betaproteobacteria</taxon>
        <taxon>Burkholderiales</taxon>
        <taxon>Alcaligenaceae</taxon>
        <taxon>Achromobacter</taxon>
    </lineage>
</organism>
<dbReference type="GO" id="GO:0050568">
    <property type="term" value="F:protein-glutamine glutaminase activity"/>
    <property type="evidence" value="ECO:0007669"/>
    <property type="project" value="UniProtKB-EC"/>
</dbReference>
<dbReference type="GO" id="GO:0071111">
    <property type="term" value="F:cyclic-guanylate-specific phosphodiesterase activity"/>
    <property type="evidence" value="ECO:0007669"/>
    <property type="project" value="InterPro"/>
</dbReference>
<dbReference type="PANTHER" id="PTHR33121:SF79">
    <property type="entry name" value="CYCLIC DI-GMP PHOSPHODIESTERASE PDED-RELATED"/>
    <property type="match status" value="1"/>
</dbReference>
<name>A0A2M9GZ13_9BURK</name>
<gene>
    <name evidence="1" type="primary">cheB_3</name>
    <name evidence="1" type="ORF">LMG3328_02660</name>
</gene>
<dbReference type="Gene3D" id="3.20.20.450">
    <property type="entry name" value="EAL domain"/>
    <property type="match status" value="1"/>
</dbReference>
<dbReference type="EC" id="3.5.1.44" evidence="1"/>
<dbReference type="Proteomes" id="UP000494122">
    <property type="component" value="Unassembled WGS sequence"/>
</dbReference>
<dbReference type="PROSITE" id="PS50883">
    <property type="entry name" value="EAL"/>
    <property type="match status" value="1"/>
</dbReference>
<dbReference type="InterPro" id="IPR035919">
    <property type="entry name" value="EAL_sf"/>
</dbReference>
<dbReference type="SMART" id="SM00448">
    <property type="entry name" value="REC"/>
    <property type="match status" value="1"/>
</dbReference>
<dbReference type="SUPFAM" id="SSF52172">
    <property type="entry name" value="CheY-like"/>
    <property type="match status" value="1"/>
</dbReference>
<dbReference type="PROSITE" id="PS50110">
    <property type="entry name" value="RESPONSE_REGULATORY"/>
    <property type="match status" value="1"/>
</dbReference>
<dbReference type="EMBL" id="CADILE010000007">
    <property type="protein sequence ID" value="CAB3868570.1"/>
    <property type="molecule type" value="Genomic_DNA"/>
</dbReference>
<evidence type="ECO:0000313" key="1">
    <source>
        <dbReference type="EMBL" id="CAB3868570.1"/>
    </source>
</evidence>
<dbReference type="Pfam" id="PF00072">
    <property type="entry name" value="Response_reg"/>
    <property type="match status" value="1"/>
</dbReference>